<sequence>MAKSKKKGIAIHTHQDINSKKKKKMHSFSRLSTTISSSSSSQKTTNTKAVQEGGQPRKHQQQQQHMLPTVPFGRNDRILLIGEVGSENWIVLKHAIYYKKIHLGFLIYRSLPSPFFSMPDVVCPNSSTDCLIPGDFSFARSLAEHHRCRYILATCYDSKDVLHSKYPQAEENINKFLSLDAFAGEGKSKSEKEGGPVEEEDEPAGKEEENPQPKSSEDVKKDDGDDHDDASNSKKLVREKSRNYRRKVLFSVDARKLGTAAGGGKEVRRGFPRPGDFRNRKEKKKKKERNPAAAGGGNSNDRGVTTTTGSNGEEGGPWDIICFNFPHVGGLSTDVNRQVRANQELLVAFFKACVPLLSTSVPTEADDDDDYDDNDDRYTDSDEGEKDPDRYNTESELSDSDTTEETTKEKSRTRTIPKTRGQILVTLFEGEPYTLWNIKDLARHAGLRVVTSFRFSWKSYPGYSHARTLGVVESRSGRTGGGWKGEDREARTYVFEVKGEDNYPLMGARKRTREDSSDDDD</sequence>
<evidence type="ECO:0000313" key="4">
    <source>
        <dbReference type="Proteomes" id="UP000053958"/>
    </source>
</evidence>
<dbReference type="GO" id="GO:0070042">
    <property type="term" value="F:rRNA (uridine-N3-)-methyltransferase activity"/>
    <property type="evidence" value="ECO:0007669"/>
    <property type="project" value="InterPro"/>
</dbReference>
<feature type="region of interest" description="Disordered" evidence="1">
    <location>
        <begin position="361"/>
        <end position="415"/>
    </location>
</feature>
<dbReference type="RefSeq" id="XP_013328452.1">
    <property type="nucleotide sequence ID" value="XM_013472998.1"/>
</dbReference>
<dbReference type="EMBL" id="LASV01000165">
    <property type="protein sequence ID" value="KKA21840.1"/>
    <property type="molecule type" value="Genomic_DNA"/>
</dbReference>
<dbReference type="InterPro" id="IPR019446">
    <property type="entry name" value="BMT5-like"/>
</dbReference>
<name>A0A0F4YUR8_RASE3</name>
<dbReference type="Pfam" id="PF10354">
    <property type="entry name" value="BMT5-like"/>
    <property type="match status" value="2"/>
</dbReference>
<evidence type="ECO:0000259" key="2">
    <source>
        <dbReference type="Pfam" id="PF10354"/>
    </source>
</evidence>
<feature type="compositionally biased region" description="Basic and acidic residues" evidence="1">
    <location>
        <begin position="265"/>
        <end position="279"/>
    </location>
</feature>
<dbReference type="Proteomes" id="UP000053958">
    <property type="component" value="Unassembled WGS sequence"/>
</dbReference>
<feature type="domain" description="25S rRNA (uridine-N(3))-methyltransferase BMT5-like" evidence="2">
    <location>
        <begin position="134"/>
        <end position="176"/>
    </location>
</feature>
<dbReference type="OrthoDB" id="273345at2759"/>
<dbReference type="AlphaFoldDB" id="A0A0F4YUR8"/>
<protein>
    <recommendedName>
        <fullName evidence="2">25S rRNA (uridine-N(3))-methyltransferase BMT5-like domain-containing protein</fullName>
    </recommendedName>
</protein>
<comment type="caution">
    <text evidence="3">The sequence shown here is derived from an EMBL/GenBank/DDBJ whole genome shotgun (WGS) entry which is preliminary data.</text>
</comment>
<dbReference type="GeneID" id="25316462"/>
<dbReference type="PANTHER" id="PTHR11538:SF26">
    <property type="entry name" value="FERREDOXIN-FOLD ANTICODON-BINDING DOMAIN-CONTAINING PROTEIN 1"/>
    <property type="match status" value="1"/>
</dbReference>
<dbReference type="GO" id="GO:0005737">
    <property type="term" value="C:cytoplasm"/>
    <property type="evidence" value="ECO:0007669"/>
    <property type="project" value="TreeGrafter"/>
</dbReference>
<accession>A0A0F4YUR8</accession>
<feature type="domain" description="25S rRNA (uridine-N(3))-methyltransferase BMT5-like" evidence="2">
    <location>
        <begin position="239"/>
        <end position="467"/>
    </location>
</feature>
<evidence type="ECO:0000256" key="1">
    <source>
        <dbReference type="SAM" id="MobiDB-lite"/>
    </source>
</evidence>
<reference evidence="3 4" key="1">
    <citation type="submission" date="2015-04" db="EMBL/GenBank/DDBJ databases">
        <authorList>
            <person name="Heijne W.H."/>
            <person name="Fedorova N.D."/>
            <person name="Nierman W.C."/>
            <person name="Vollebregt A.W."/>
            <person name="Zhao Z."/>
            <person name="Wu L."/>
            <person name="Kumar M."/>
            <person name="Stam H."/>
            <person name="van den Berg M.A."/>
            <person name="Pel H.J."/>
        </authorList>
    </citation>
    <scope>NUCLEOTIDE SEQUENCE [LARGE SCALE GENOMIC DNA]</scope>
    <source>
        <strain evidence="3 4">CBS 393.64</strain>
    </source>
</reference>
<feature type="region of interest" description="Disordered" evidence="1">
    <location>
        <begin position="1"/>
        <end position="65"/>
    </location>
</feature>
<feature type="compositionally biased region" description="Basic and acidic residues" evidence="1">
    <location>
        <begin position="203"/>
        <end position="238"/>
    </location>
</feature>
<evidence type="ECO:0000313" key="3">
    <source>
        <dbReference type="EMBL" id="KKA21840.1"/>
    </source>
</evidence>
<feature type="region of interest" description="Disordered" evidence="1">
    <location>
        <begin position="259"/>
        <end position="316"/>
    </location>
</feature>
<feature type="compositionally biased region" description="Acidic residues" evidence="1">
    <location>
        <begin position="364"/>
        <end position="386"/>
    </location>
</feature>
<proteinExistence type="predicted"/>
<gene>
    <name evidence="3" type="ORF">T310_4113</name>
</gene>
<feature type="compositionally biased region" description="Basic and acidic residues" evidence="1">
    <location>
        <begin position="186"/>
        <end position="195"/>
    </location>
</feature>
<dbReference type="PANTHER" id="PTHR11538">
    <property type="entry name" value="PHENYLALANYL-TRNA SYNTHETASE"/>
    <property type="match status" value="1"/>
</dbReference>
<dbReference type="STRING" id="1408163.A0A0F4YUR8"/>
<keyword evidence="4" id="KW-1185">Reference proteome</keyword>
<feature type="region of interest" description="Disordered" evidence="1">
    <location>
        <begin position="185"/>
        <end position="238"/>
    </location>
</feature>
<organism evidence="3 4">
    <name type="scientific">Rasamsonia emersonii (strain ATCC 16479 / CBS 393.64 / IMI 116815)</name>
    <dbReference type="NCBI Taxonomy" id="1408163"/>
    <lineage>
        <taxon>Eukaryota</taxon>
        <taxon>Fungi</taxon>
        <taxon>Dikarya</taxon>
        <taxon>Ascomycota</taxon>
        <taxon>Pezizomycotina</taxon>
        <taxon>Eurotiomycetes</taxon>
        <taxon>Eurotiomycetidae</taxon>
        <taxon>Eurotiales</taxon>
        <taxon>Trichocomaceae</taxon>
        <taxon>Rasamsonia</taxon>
    </lineage>
</organism>
<dbReference type="GO" id="GO:0070475">
    <property type="term" value="P:rRNA base methylation"/>
    <property type="evidence" value="ECO:0007669"/>
    <property type="project" value="InterPro"/>
</dbReference>
<feature type="compositionally biased region" description="Low complexity" evidence="1">
    <location>
        <begin position="28"/>
        <end position="47"/>
    </location>
</feature>